<dbReference type="Pfam" id="PF13023">
    <property type="entry name" value="HD_3"/>
    <property type="match status" value="1"/>
</dbReference>
<name>A0A554LKF9_9BACT</name>
<dbReference type="PANTHER" id="PTHR11845:SF13">
    <property type="entry name" value="5'-DEOXYNUCLEOTIDASE HDDC2"/>
    <property type="match status" value="1"/>
</dbReference>
<dbReference type="GO" id="GO:0005737">
    <property type="term" value="C:cytoplasm"/>
    <property type="evidence" value="ECO:0007669"/>
    <property type="project" value="TreeGrafter"/>
</dbReference>
<dbReference type="Gene3D" id="1.10.3210.10">
    <property type="entry name" value="Hypothetical protein af1432"/>
    <property type="match status" value="1"/>
</dbReference>
<evidence type="ECO:0000256" key="1">
    <source>
        <dbReference type="ARBA" id="ARBA00001638"/>
    </source>
</evidence>
<dbReference type="SUPFAM" id="SSF109604">
    <property type="entry name" value="HD-domain/PDEase-like"/>
    <property type="match status" value="1"/>
</dbReference>
<dbReference type="SMART" id="SM00471">
    <property type="entry name" value="HDc"/>
    <property type="match status" value="1"/>
</dbReference>
<keyword evidence="7 9" id="KW-0378">Hydrolase</keyword>
<dbReference type="EMBL" id="VMGI01000029">
    <property type="protein sequence ID" value="TSC93314.1"/>
    <property type="molecule type" value="Genomic_DNA"/>
</dbReference>
<comment type="subunit">
    <text evidence="4">Homodimer.</text>
</comment>
<dbReference type="InterPro" id="IPR039356">
    <property type="entry name" value="YfbR/HDDC2"/>
</dbReference>
<keyword evidence="6" id="KW-0479">Metal-binding</keyword>
<evidence type="ECO:0000256" key="3">
    <source>
        <dbReference type="ARBA" id="ARBA00001941"/>
    </source>
</evidence>
<dbReference type="EC" id="3.1.3.89" evidence="5"/>
<accession>A0A554LKF9</accession>
<evidence type="ECO:0000256" key="6">
    <source>
        <dbReference type="ARBA" id="ARBA00022723"/>
    </source>
</evidence>
<gene>
    <name evidence="9" type="ORF">CEN91_249</name>
</gene>
<comment type="cofactor">
    <cofactor evidence="2">
        <name>Mn(2+)</name>
        <dbReference type="ChEBI" id="CHEBI:29035"/>
    </cofactor>
</comment>
<organism evidence="9 10">
    <name type="scientific">Candidatus Berkelbacteria bacterium Licking1014_85</name>
    <dbReference type="NCBI Taxonomy" id="2017148"/>
    <lineage>
        <taxon>Bacteria</taxon>
        <taxon>Candidatus Berkelbacteria</taxon>
    </lineage>
</organism>
<evidence type="ECO:0000256" key="2">
    <source>
        <dbReference type="ARBA" id="ARBA00001936"/>
    </source>
</evidence>
<sequence length="208" mass="24171">MKKQMSENKKIMYLIQQAGTLMMTNRSHIRNLGNVAFDTLASHSFHVGIIAYCIVRMEKLSHIDGMQAITMGIFHDLAEARTGDNDFVTKNYTVMDEYKAIKDQFSGIDFGKDLMREIDEYEKRTSKVSKCVKDADCIAQMFMEWSLSWQGNKLAEKWFKGDLIHRVPYLKTKSAKKIIELIKKSDPQEWWWNELVNKKGPNLKHLNG</sequence>
<evidence type="ECO:0000313" key="9">
    <source>
        <dbReference type="EMBL" id="TSC93314.1"/>
    </source>
</evidence>
<evidence type="ECO:0000256" key="7">
    <source>
        <dbReference type="ARBA" id="ARBA00022801"/>
    </source>
</evidence>
<reference evidence="9 10" key="1">
    <citation type="submission" date="2017-07" db="EMBL/GenBank/DDBJ databases">
        <title>Mechanisms for carbon and nitrogen cycling indicate functional differentiation within the Candidate Phyla Radiation.</title>
        <authorList>
            <person name="Danczak R.E."/>
            <person name="Johnston M.D."/>
            <person name="Kenah C."/>
            <person name="Slattery M."/>
            <person name="Wrighton K.C."/>
            <person name="Wilkins M.J."/>
        </authorList>
    </citation>
    <scope>NUCLEOTIDE SEQUENCE [LARGE SCALE GENOMIC DNA]</scope>
    <source>
        <strain evidence="9">Licking1014_85</strain>
    </source>
</reference>
<dbReference type="GO" id="GO:0002953">
    <property type="term" value="F:5'-deoxynucleotidase activity"/>
    <property type="evidence" value="ECO:0007669"/>
    <property type="project" value="UniProtKB-EC"/>
</dbReference>
<dbReference type="Proteomes" id="UP000315589">
    <property type="component" value="Unassembled WGS sequence"/>
</dbReference>
<evidence type="ECO:0000313" key="10">
    <source>
        <dbReference type="Proteomes" id="UP000315589"/>
    </source>
</evidence>
<evidence type="ECO:0000259" key="8">
    <source>
        <dbReference type="SMART" id="SM00471"/>
    </source>
</evidence>
<dbReference type="InterPro" id="IPR006674">
    <property type="entry name" value="HD_domain"/>
</dbReference>
<comment type="cofactor">
    <cofactor evidence="3">
        <name>Co(2+)</name>
        <dbReference type="ChEBI" id="CHEBI:48828"/>
    </cofactor>
</comment>
<comment type="catalytic activity">
    <reaction evidence="1">
        <text>a 2'-deoxyribonucleoside 5'-phosphate + H2O = a 2'-deoxyribonucleoside + phosphate</text>
        <dbReference type="Rhea" id="RHEA:36167"/>
        <dbReference type="ChEBI" id="CHEBI:15377"/>
        <dbReference type="ChEBI" id="CHEBI:18274"/>
        <dbReference type="ChEBI" id="CHEBI:43474"/>
        <dbReference type="ChEBI" id="CHEBI:65317"/>
        <dbReference type="EC" id="3.1.3.89"/>
    </reaction>
</comment>
<dbReference type="InterPro" id="IPR003607">
    <property type="entry name" value="HD/PDEase_dom"/>
</dbReference>
<comment type="caution">
    <text evidence="9">The sequence shown here is derived from an EMBL/GenBank/DDBJ whole genome shotgun (WGS) entry which is preliminary data.</text>
</comment>
<proteinExistence type="predicted"/>
<dbReference type="AlphaFoldDB" id="A0A554LKF9"/>
<dbReference type="GO" id="GO:0046872">
    <property type="term" value="F:metal ion binding"/>
    <property type="evidence" value="ECO:0007669"/>
    <property type="project" value="UniProtKB-KW"/>
</dbReference>
<evidence type="ECO:0000256" key="5">
    <source>
        <dbReference type="ARBA" id="ARBA00012964"/>
    </source>
</evidence>
<feature type="domain" description="HD/PDEase" evidence="8">
    <location>
        <begin position="36"/>
        <end position="150"/>
    </location>
</feature>
<evidence type="ECO:0000256" key="4">
    <source>
        <dbReference type="ARBA" id="ARBA00011738"/>
    </source>
</evidence>
<protein>
    <recommendedName>
        <fullName evidence="5">5'-deoxynucleotidase</fullName>
        <ecNumber evidence="5">3.1.3.89</ecNumber>
    </recommendedName>
</protein>
<dbReference type="PANTHER" id="PTHR11845">
    <property type="entry name" value="5'-DEOXYNUCLEOTIDASE HDDC2"/>
    <property type="match status" value="1"/>
</dbReference>